<evidence type="ECO:0000256" key="1">
    <source>
        <dbReference type="ARBA" id="ARBA00004479"/>
    </source>
</evidence>
<comment type="caution">
    <text evidence="11">The sequence shown here is derived from an EMBL/GenBank/DDBJ whole genome shotgun (WGS) entry which is preliminary data.</text>
</comment>
<comment type="function">
    <text evidence="8">Subunit of the oligosaccharyl transferase (OST) complex that catalyzes the initial transfer of a defined glycan (Glc(3)Man(9)GlcNAc(2) in eukaryotes) from the lipid carrier dolichol-pyrophosphate to an asparagine residue within an Asn-X-Ser/Thr consensus motif in nascent polypeptide chains, the first step in protein N-glycosylation. N-glycosylation occurs cotranslationally and the complex associates with the Sec61 complex at the channel-forming translocon complex that mediates protein translocation across the endoplasmic reticulum (ER).</text>
</comment>
<evidence type="ECO:0000256" key="7">
    <source>
        <dbReference type="ARBA" id="ARBA00023136"/>
    </source>
</evidence>
<evidence type="ECO:0000256" key="2">
    <source>
        <dbReference type="ARBA" id="ARBA00004922"/>
    </source>
</evidence>
<dbReference type="InterPro" id="IPR055457">
    <property type="entry name" value="OST48_N"/>
</dbReference>
<organism evidence="11 12">
    <name type="scientific">Paramecium primaurelia</name>
    <dbReference type="NCBI Taxonomy" id="5886"/>
    <lineage>
        <taxon>Eukaryota</taxon>
        <taxon>Sar</taxon>
        <taxon>Alveolata</taxon>
        <taxon>Ciliophora</taxon>
        <taxon>Intramacronucleata</taxon>
        <taxon>Oligohymenophorea</taxon>
        <taxon>Peniculida</taxon>
        <taxon>Parameciidae</taxon>
        <taxon>Paramecium</taxon>
    </lineage>
</organism>
<keyword evidence="12" id="KW-1185">Reference proteome</keyword>
<keyword evidence="7 8" id="KW-0472">Membrane</keyword>
<evidence type="ECO:0000313" key="11">
    <source>
        <dbReference type="EMBL" id="CAD8048432.1"/>
    </source>
</evidence>
<dbReference type="PANTHER" id="PTHR10830">
    <property type="entry name" value="DOLICHYL-DIPHOSPHOOLIGOSACCHARIDE--PROTEIN GLYCOSYLTRANSFERASE 48 KDA SUBUNIT"/>
    <property type="match status" value="1"/>
</dbReference>
<sequence length="396" mass="45957">MIKFLILILGIVFAGTPYNQKKVLVLSDNPAVYVSHSQFFNLLSKTYRVDYKNIQSNTFNLQLFGEWQYDHLILFSTTNDLKVSIQELLDFYDSGRNILLLGSTDQSKYFRKFLNSFGLDMHEYGSSVIDYFNNIKGNHNIVTTTNVNILKVDKPVAHQGAGLAMTPYETFQVYGLVRGSETAFSGSNLSHNIIYVGATQGRNNARFVATGSWEILSDEYLNNSNLGNFELTQEIIRWGFGQSKILKAENLIHRRLDSDDIKPYNYRLREDCYFSIDIFEWDYQKDQWIPYVSTENDVILEFVMLDPYYRVPLKKGQGAKYELSFKIPDVYGVFQFKINYLKPGYTFLKIAEKITVRPFRHDEYGRYLVQAYPYYFSSFGTMAGFVVFLIAFLLNK</sequence>
<dbReference type="Pfam" id="PF23358">
    <property type="entry name" value="OST48_MD"/>
    <property type="match status" value="1"/>
</dbReference>
<comment type="subunit">
    <text evidence="8">Component of the oligosaccharyltransferase (OST) complex.</text>
</comment>
<protein>
    <recommendedName>
        <fullName evidence="8">Dolichyl-diphosphooligosaccharide--protein glycosyltransferase 48 kDa subunit</fullName>
        <shortName evidence="8">Oligosaccharyl transferase 48 kDa subunit</shortName>
    </recommendedName>
</protein>
<evidence type="ECO:0000256" key="6">
    <source>
        <dbReference type="ARBA" id="ARBA00022989"/>
    </source>
</evidence>
<feature type="transmembrane region" description="Helical" evidence="8">
    <location>
        <begin position="374"/>
        <end position="394"/>
    </location>
</feature>
<reference evidence="11" key="1">
    <citation type="submission" date="2021-01" db="EMBL/GenBank/DDBJ databases">
        <authorList>
            <consortium name="Genoscope - CEA"/>
            <person name="William W."/>
        </authorList>
    </citation>
    <scope>NUCLEOTIDE SEQUENCE</scope>
</reference>
<name>A0A8S1K3U5_PARPR</name>
<dbReference type="GO" id="GO:0018279">
    <property type="term" value="P:protein N-linked glycosylation via asparagine"/>
    <property type="evidence" value="ECO:0007669"/>
    <property type="project" value="UniProtKB-UniRule"/>
</dbReference>
<dbReference type="EMBL" id="CAJJDM010000009">
    <property type="protein sequence ID" value="CAD8048432.1"/>
    <property type="molecule type" value="Genomic_DNA"/>
</dbReference>
<gene>
    <name evidence="11" type="ORF">PPRIM_AZ9-3.1.T0120463</name>
</gene>
<dbReference type="InterPro" id="IPR055459">
    <property type="entry name" value="OST48_MD"/>
</dbReference>
<evidence type="ECO:0000256" key="8">
    <source>
        <dbReference type="RuleBase" id="RU361142"/>
    </source>
</evidence>
<dbReference type="OMA" id="NIATECG"/>
<evidence type="ECO:0000259" key="10">
    <source>
        <dbReference type="Pfam" id="PF23358"/>
    </source>
</evidence>
<evidence type="ECO:0000259" key="9">
    <source>
        <dbReference type="Pfam" id="PF03345"/>
    </source>
</evidence>
<feature type="domain" description="OST48 middle" evidence="10">
    <location>
        <begin position="261"/>
        <end position="395"/>
    </location>
</feature>
<dbReference type="Proteomes" id="UP000688137">
    <property type="component" value="Unassembled WGS sequence"/>
</dbReference>
<keyword evidence="6 8" id="KW-1133">Transmembrane helix</keyword>
<dbReference type="GO" id="GO:0008250">
    <property type="term" value="C:oligosaccharyltransferase complex"/>
    <property type="evidence" value="ECO:0007669"/>
    <property type="project" value="TreeGrafter"/>
</dbReference>
<comment type="pathway">
    <text evidence="2 8">Protein modification; protein glycosylation.</text>
</comment>
<evidence type="ECO:0000256" key="5">
    <source>
        <dbReference type="ARBA" id="ARBA00022824"/>
    </source>
</evidence>
<feature type="domain" description="OST48 N-terminal" evidence="9">
    <location>
        <begin position="22"/>
        <end position="238"/>
    </location>
</feature>
<dbReference type="InterPro" id="IPR005013">
    <property type="entry name" value="DDOST_48_kDa_subunit"/>
</dbReference>
<evidence type="ECO:0000313" key="12">
    <source>
        <dbReference type="Proteomes" id="UP000688137"/>
    </source>
</evidence>
<dbReference type="Pfam" id="PF03345">
    <property type="entry name" value="OST48_N"/>
    <property type="match status" value="1"/>
</dbReference>
<dbReference type="AlphaFoldDB" id="A0A8S1K3U5"/>
<keyword evidence="4 8" id="KW-0812">Transmembrane</keyword>
<keyword evidence="5 8" id="KW-0256">Endoplasmic reticulum</keyword>
<proteinExistence type="inferred from homology"/>
<comment type="similarity">
    <text evidence="3 8">Belongs to the DDOST 48 kDa subunit family.</text>
</comment>
<evidence type="ECO:0000256" key="3">
    <source>
        <dbReference type="ARBA" id="ARBA00008743"/>
    </source>
</evidence>
<accession>A0A8S1K3U5</accession>
<evidence type="ECO:0000256" key="4">
    <source>
        <dbReference type="ARBA" id="ARBA00022692"/>
    </source>
</evidence>
<dbReference type="PANTHER" id="PTHR10830:SF0">
    <property type="entry name" value="DOLICHYL-DIPHOSPHOOLIGOSACCHARIDE--PROTEIN GLYCOSYLTRANSFERASE 48 KDA SUBUNIT"/>
    <property type="match status" value="1"/>
</dbReference>
<comment type="subcellular location">
    <subcellularLocation>
        <location evidence="8">Endoplasmic reticulum membrane</location>
        <topology evidence="8">Single-pass type I membrane protein</topology>
    </subcellularLocation>
    <subcellularLocation>
        <location evidence="1">Membrane</location>
        <topology evidence="1">Single-pass type I membrane protein</topology>
    </subcellularLocation>
</comment>